<evidence type="ECO:0000256" key="7">
    <source>
        <dbReference type="ARBA" id="ARBA00023285"/>
    </source>
</evidence>
<gene>
    <name evidence="12" type="ORF">CF15_04130</name>
</gene>
<evidence type="ECO:0000256" key="4">
    <source>
        <dbReference type="ARBA" id="ARBA00022741"/>
    </source>
</evidence>
<evidence type="ECO:0000256" key="5">
    <source>
        <dbReference type="ARBA" id="ARBA00023002"/>
    </source>
</evidence>
<keyword evidence="4 9" id="KW-0547">Nucleotide-binding</keyword>
<dbReference type="AlphaFoldDB" id="A0A0V8RXD6"/>
<keyword evidence="5 9" id="KW-0560">Oxidoreductase</keyword>
<reference evidence="12 13" key="1">
    <citation type="submission" date="2015-11" db="EMBL/GenBank/DDBJ databases">
        <title>Genome sequence of Pyrodictium occultum PL-19, a marine hyperthermophilic archaeon isolated from Volcano, Italy.</title>
        <authorList>
            <person name="Utturkar S."/>
            <person name="Huber H."/>
            <person name="Leptihn S."/>
            <person name="Brown S."/>
            <person name="Stetter K.O."/>
            <person name="Podar M."/>
        </authorList>
    </citation>
    <scope>NUCLEOTIDE SEQUENCE [LARGE SCALE GENOMIC DNA]</scope>
    <source>
        <strain evidence="12 13">PL-19</strain>
    </source>
</reference>
<dbReference type="SUPFAM" id="SSF51998">
    <property type="entry name" value="PFL-like glycyl radical enzymes"/>
    <property type="match status" value="1"/>
</dbReference>
<evidence type="ECO:0000256" key="2">
    <source>
        <dbReference type="ARBA" id="ARBA00007405"/>
    </source>
</evidence>
<evidence type="ECO:0000256" key="1">
    <source>
        <dbReference type="ARBA" id="ARBA00001922"/>
    </source>
</evidence>
<accession>A0A0V8RXD6</accession>
<evidence type="ECO:0000313" key="13">
    <source>
        <dbReference type="Proteomes" id="UP000053352"/>
    </source>
</evidence>
<comment type="similarity">
    <text evidence="2 9">Belongs to the ribonucleoside diphosphate reductase class-2 family.</text>
</comment>
<proteinExistence type="inferred from homology"/>
<dbReference type="GO" id="GO:0071897">
    <property type="term" value="P:DNA biosynthetic process"/>
    <property type="evidence" value="ECO:0007669"/>
    <property type="project" value="UniProtKB-KW"/>
</dbReference>
<protein>
    <recommendedName>
        <fullName evidence="9">Vitamin B12-dependent ribonucleotide reductase</fullName>
        <ecNumber evidence="9">1.17.4.1</ecNumber>
    </recommendedName>
</protein>
<evidence type="ECO:0000256" key="8">
    <source>
        <dbReference type="ARBA" id="ARBA00047754"/>
    </source>
</evidence>
<dbReference type="Proteomes" id="UP000053352">
    <property type="component" value="Unassembled WGS sequence"/>
</dbReference>
<keyword evidence="9" id="KW-0237">DNA synthesis</keyword>
<dbReference type="GO" id="GO:0009263">
    <property type="term" value="P:deoxyribonucleotide biosynthetic process"/>
    <property type="evidence" value="ECO:0007669"/>
    <property type="project" value="InterPro"/>
</dbReference>
<keyword evidence="6" id="KW-1015">Disulfide bond</keyword>
<dbReference type="Pfam" id="PF02867">
    <property type="entry name" value="Ribonuc_red_lgC"/>
    <property type="match status" value="1"/>
</dbReference>
<keyword evidence="3 9" id="KW-0846">Cobalamin</keyword>
<dbReference type="InterPro" id="IPR008926">
    <property type="entry name" value="RNR_R1-su_N"/>
</dbReference>
<dbReference type="SUPFAM" id="SSF48168">
    <property type="entry name" value="R1 subunit of ribonucleotide reductase, N-terminal domain"/>
    <property type="match status" value="1"/>
</dbReference>
<sequence length="996" mass="112310">MAGTSGSDERQLELIRESLYRPEAEEEAKRLLLREVYAQVVRGYRERAPNGGLLAPLPECVERAAGAGGEPCGDDMGFTYNAVRVLMARYMTRSEHGVYMETPSMVMARVALGFRERVEPRRLYELLIRRRFVFNSPTLFNMYADGARGTLSACYVTPVYDDMGAIMDAATVQAMTFKWGGGQGFSFSELRPRWDVVRGTSGQASGPMSFIQIFDVVTEMVKQGGKRRGANMGIMHAWHPDVYNPWFDPWAALWNKLPPQLQELLRQLKEIVDTIEGDGEYEVDPAVKEALDRLTRGGWSTVEDAGFIQAKEPPLQDANITNFNISVGVNDAFMEAVLRDGEWWMVNPRYSDRGDGVYRLHYTVSRATGMGRLGKLLAKHPWLLDNPYLNVFEDTLEEARGRALEALREEARLRGVEASVDEKNPHAWRHPARRLWEKIVENAWAGGDPGLFLADNHNKWNPTPWLGAVNATNPCGEQPLYPFESCNLGSMSLDKYVEAGRFNLEEFARDVEAAVDAMDAVIDLNRHPDPRQDRANKFTRKIGLGVMGLADALARLGMAYDSDEAVAFTLAVMAALEAFSWKRSWELGARLGHAPAFECRRWDWRRMECLERAEPDELAELHTPALVKAAEVARIEDGWLVLHYHQAALPEEVRERLVGLARERVGGDGSVKLVPAETLERVAARVFGVERRHLEEALSMSPVEAARSPRHLLALALWAPGRAWEVLRQYGRSLGARAPRNTVTTTVAPTGTISIIAGTSSGIEPYFALVYKRVVAVGEFLEVVRPFRDALLEAARRYNAPREAVAAVYEAVARHKGSLRWALGEVRERLMNMGIMNGFLAEVERLAKLFTMSMDFDVWYHLAHQMAAQLYVDQAISKTINLPRDAPKDAVYTAYLLAWLGGLKGVTVYRDESKGRQVIYFGGEQYTLEAKPIRRRGGNGHRKTMRMTHLRRRMKKEELERDTRARELFEVKERKTETGEVVVELTENSTCKTCEI</sequence>
<dbReference type="PANTHER" id="PTHR43371">
    <property type="entry name" value="VITAMIN B12-DEPENDENT RIBONUCLEOTIDE REDUCTASE"/>
    <property type="match status" value="1"/>
</dbReference>
<dbReference type="PANTHER" id="PTHR43371:SF1">
    <property type="entry name" value="RIBONUCLEOSIDE-DIPHOSPHATE REDUCTASE"/>
    <property type="match status" value="1"/>
</dbReference>
<keyword evidence="13" id="KW-1185">Reference proteome</keyword>
<dbReference type="EC" id="1.17.4.1" evidence="9"/>
<comment type="caution">
    <text evidence="12">The sequence shown here is derived from an EMBL/GenBank/DDBJ whole genome shotgun (WGS) entry which is preliminary data.</text>
</comment>
<evidence type="ECO:0000313" key="12">
    <source>
        <dbReference type="EMBL" id="KSW12702.1"/>
    </source>
</evidence>
<dbReference type="OrthoDB" id="6188at2157"/>
<dbReference type="InterPro" id="IPR013509">
    <property type="entry name" value="RNR_lsu_N"/>
</dbReference>
<evidence type="ECO:0000259" key="10">
    <source>
        <dbReference type="Pfam" id="PF00317"/>
    </source>
</evidence>
<evidence type="ECO:0000256" key="6">
    <source>
        <dbReference type="ARBA" id="ARBA00023157"/>
    </source>
</evidence>
<dbReference type="InterPro" id="IPR013344">
    <property type="entry name" value="RNR_NrdJ/NrdZ"/>
</dbReference>
<evidence type="ECO:0000256" key="9">
    <source>
        <dbReference type="RuleBase" id="RU364064"/>
    </source>
</evidence>
<comment type="cofactor">
    <cofactor evidence="1 9">
        <name>adenosylcob(III)alamin</name>
        <dbReference type="ChEBI" id="CHEBI:18408"/>
    </cofactor>
</comment>
<dbReference type="GO" id="GO:0004748">
    <property type="term" value="F:ribonucleoside-diphosphate reductase activity, thioredoxin disulfide as acceptor"/>
    <property type="evidence" value="ECO:0007669"/>
    <property type="project" value="UniProtKB-EC"/>
</dbReference>
<feature type="domain" description="Ribonucleotide reductase large subunit N-terminal" evidence="10">
    <location>
        <begin position="77"/>
        <end position="143"/>
    </location>
</feature>
<comment type="function">
    <text evidence="9">Catalyzes the reduction of ribonucleotides to deoxyribonucleotides. May function to provide a pool of deoxyribonucleotide precursors for DNA repair during oxygen limitation and/or for immediate growth after restoration of oxygen.</text>
</comment>
<dbReference type="Pfam" id="PF00317">
    <property type="entry name" value="Ribonuc_red_lgN"/>
    <property type="match status" value="1"/>
</dbReference>
<dbReference type="InterPro" id="IPR000788">
    <property type="entry name" value="RNR_lg_C"/>
</dbReference>
<evidence type="ECO:0000259" key="11">
    <source>
        <dbReference type="Pfam" id="PF02867"/>
    </source>
</evidence>
<dbReference type="PRINTS" id="PR01183">
    <property type="entry name" value="RIBORDTASEM1"/>
</dbReference>
<dbReference type="GO" id="GO:0005524">
    <property type="term" value="F:ATP binding"/>
    <property type="evidence" value="ECO:0007669"/>
    <property type="project" value="InterPro"/>
</dbReference>
<dbReference type="STRING" id="2309.CF15_04130"/>
<dbReference type="CDD" id="cd02888">
    <property type="entry name" value="RNR_II_dimer"/>
    <property type="match status" value="1"/>
</dbReference>
<dbReference type="Gene3D" id="3.20.70.20">
    <property type="match status" value="2"/>
</dbReference>
<dbReference type="InterPro" id="IPR050862">
    <property type="entry name" value="RdRp_reductase_class-2"/>
</dbReference>
<name>A0A0V8RXD6_PYROC</name>
<keyword evidence="7 9" id="KW-0170">Cobalt</keyword>
<dbReference type="EMBL" id="LNTB01000001">
    <property type="protein sequence ID" value="KSW12702.1"/>
    <property type="molecule type" value="Genomic_DNA"/>
</dbReference>
<dbReference type="GO" id="GO:0031419">
    <property type="term" value="F:cobalamin binding"/>
    <property type="evidence" value="ECO:0007669"/>
    <property type="project" value="UniProtKB-KW"/>
</dbReference>
<comment type="catalytic activity">
    <reaction evidence="8 9">
        <text>a 2'-deoxyribonucleoside 5'-diphosphate + [thioredoxin]-disulfide + H2O = a ribonucleoside 5'-diphosphate + [thioredoxin]-dithiol</text>
        <dbReference type="Rhea" id="RHEA:23252"/>
        <dbReference type="Rhea" id="RHEA-COMP:10698"/>
        <dbReference type="Rhea" id="RHEA-COMP:10700"/>
        <dbReference type="ChEBI" id="CHEBI:15377"/>
        <dbReference type="ChEBI" id="CHEBI:29950"/>
        <dbReference type="ChEBI" id="CHEBI:50058"/>
        <dbReference type="ChEBI" id="CHEBI:57930"/>
        <dbReference type="ChEBI" id="CHEBI:73316"/>
        <dbReference type="EC" id="1.17.4.1"/>
    </reaction>
</comment>
<dbReference type="UniPathway" id="UPA00326"/>
<feature type="domain" description="Ribonucleotide reductase large subunit C-terminal" evidence="11">
    <location>
        <begin position="152"/>
        <end position="909"/>
    </location>
</feature>
<evidence type="ECO:0000256" key="3">
    <source>
        <dbReference type="ARBA" id="ARBA00022628"/>
    </source>
</evidence>
<organism evidence="12 13">
    <name type="scientific">Pyrodictium occultum</name>
    <dbReference type="NCBI Taxonomy" id="2309"/>
    <lineage>
        <taxon>Archaea</taxon>
        <taxon>Thermoproteota</taxon>
        <taxon>Thermoprotei</taxon>
        <taxon>Desulfurococcales</taxon>
        <taxon>Pyrodictiaceae</taxon>
        <taxon>Pyrodictium</taxon>
    </lineage>
</organism>
<dbReference type="NCBIfam" id="TIGR02504">
    <property type="entry name" value="NrdJ_Z"/>
    <property type="match status" value="1"/>
</dbReference>